<evidence type="ECO:0000313" key="4">
    <source>
        <dbReference type="Proteomes" id="UP000178724"/>
    </source>
</evidence>
<evidence type="ECO:0000313" key="3">
    <source>
        <dbReference type="EMBL" id="OGB89667.1"/>
    </source>
</evidence>
<dbReference type="Gene3D" id="3.10.310.50">
    <property type="match status" value="1"/>
</dbReference>
<name>A0A1F4Q1C2_UNCSA</name>
<dbReference type="InterPro" id="IPR007621">
    <property type="entry name" value="TPM_dom"/>
</dbReference>
<comment type="caution">
    <text evidence="3">The sequence shown here is derived from an EMBL/GenBank/DDBJ whole genome shotgun (WGS) entry which is preliminary data.</text>
</comment>
<keyword evidence="1" id="KW-0812">Transmembrane</keyword>
<protein>
    <recommendedName>
        <fullName evidence="2">TPM domain-containing protein</fullName>
    </recommendedName>
</protein>
<proteinExistence type="predicted"/>
<dbReference type="Proteomes" id="UP000178724">
    <property type="component" value="Unassembled WGS sequence"/>
</dbReference>
<dbReference type="PANTHER" id="PTHR30373:SF2">
    <property type="entry name" value="UPF0603 PROTEIN YGCG"/>
    <property type="match status" value="1"/>
</dbReference>
<dbReference type="AlphaFoldDB" id="A0A1F4Q1C2"/>
<reference evidence="3 4" key="1">
    <citation type="journal article" date="2016" name="Nat. Commun.">
        <title>Thousands of microbial genomes shed light on interconnected biogeochemical processes in an aquifer system.</title>
        <authorList>
            <person name="Anantharaman K."/>
            <person name="Brown C.T."/>
            <person name="Hug L.A."/>
            <person name="Sharon I."/>
            <person name="Castelle C.J."/>
            <person name="Probst A.J."/>
            <person name="Thomas B.C."/>
            <person name="Singh A."/>
            <person name="Wilkins M.J."/>
            <person name="Karaoz U."/>
            <person name="Brodie E.L."/>
            <person name="Williams K.H."/>
            <person name="Hubbard S.S."/>
            <person name="Banfield J.F."/>
        </authorList>
    </citation>
    <scope>NUCLEOTIDE SEQUENCE [LARGE SCALE GENOMIC DNA]</scope>
</reference>
<feature type="transmembrane region" description="Helical" evidence="1">
    <location>
        <begin position="172"/>
        <end position="192"/>
    </location>
</feature>
<dbReference type="EMBL" id="METM01000021">
    <property type="protein sequence ID" value="OGB89667.1"/>
    <property type="molecule type" value="Genomic_DNA"/>
</dbReference>
<accession>A0A1F4Q1C2</accession>
<dbReference type="PANTHER" id="PTHR30373">
    <property type="entry name" value="UPF0603 PROTEIN YGCG"/>
    <property type="match status" value="1"/>
</dbReference>
<feature type="domain" description="TPM" evidence="2">
    <location>
        <begin position="24"/>
        <end position="147"/>
    </location>
</feature>
<feature type="transmembrane region" description="Helical" evidence="1">
    <location>
        <begin position="198"/>
        <end position="227"/>
    </location>
</feature>
<organism evidence="3 4">
    <name type="scientific">candidate division WOR-1 bacterium RIFCSPHIGHO2_01_FULL_53_15</name>
    <dbReference type="NCBI Taxonomy" id="1802564"/>
    <lineage>
        <taxon>Bacteria</taxon>
        <taxon>Bacillati</taxon>
        <taxon>Saganbacteria</taxon>
    </lineage>
</organism>
<keyword evidence="1" id="KW-0472">Membrane</keyword>
<sequence>MSVCWFVGTAVAAEPKFPAYSGFVNDYAGILDGTTKDKLEALCKELEAKTSAELAVAIVKSVEPLDPKTYAVKLFEKWKIGKKGKDNGLLILLAMDERRVEIEVGYGLEGVINDAKAGEILDKFVVPFFKEGKFGDGLYNGAAAVAAEIAQSAGQEMGEGFKPVYSEEGSPWLIGFASVALIVFIWLIVYASGFVPGLFGAFFGALVGLAFAGIIGAVLGAIAGFVLSYFKLPGGFSGAGGSWGRGSFGGGFGGGGGGGGFGGGSSGGGGSGRSW</sequence>
<evidence type="ECO:0000259" key="2">
    <source>
        <dbReference type="Pfam" id="PF04536"/>
    </source>
</evidence>
<keyword evidence="1" id="KW-1133">Transmembrane helix</keyword>
<dbReference type="Pfam" id="PF04536">
    <property type="entry name" value="TPM_phosphatase"/>
    <property type="match status" value="1"/>
</dbReference>
<evidence type="ECO:0000256" key="1">
    <source>
        <dbReference type="SAM" id="Phobius"/>
    </source>
</evidence>
<gene>
    <name evidence="3" type="ORF">A2625_06010</name>
</gene>